<sequence length="274" mass="29977">MPTSRSSSTETDGSLAPYRTPETSPPFHGYDYQAIKRDRVMAKDTHYKVPAENRSVTIVVKDAHDVDGSGMLFTLGLYASFKNVFDTFKAHTCTVCRDPEKIRFKADGKKLAAEDTPKKVRVLIPLSPFLNPFVNNLSTPPYPLPNQANHPLPCFSPPQIFPALLHNQSLSIKAFSNAPGLKCARCKTHGYATTSPAGVVFDGHVPYNGAGTGKKSLRLHFQDPDGRVTAIEVGFREPLKGVMRAYARQVGSEVGGLFFFFGGERVDEGATAEE</sequence>
<feature type="compositionally biased region" description="Polar residues" evidence="1">
    <location>
        <begin position="1"/>
        <end position="12"/>
    </location>
</feature>
<dbReference type="AlphaFoldDB" id="A0A3M7GUE9"/>
<evidence type="ECO:0000256" key="1">
    <source>
        <dbReference type="SAM" id="MobiDB-lite"/>
    </source>
</evidence>
<dbReference type="VEuPathDB" id="FungiDB:BTJ68_13187"/>
<protein>
    <submittedName>
        <fullName evidence="2">Uncharacterized protein</fullName>
    </submittedName>
</protein>
<accession>A0A3M7GUE9</accession>
<dbReference type="EMBL" id="QWIS01000143">
    <property type="protein sequence ID" value="RMZ04548.1"/>
    <property type="molecule type" value="Genomic_DNA"/>
</dbReference>
<feature type="region of interest" description="Disordered" evidence="1">
    <location>
        <begin position="1"/>
        <end position="28"/>
    </location>
</feature>
<feature type="non-terminal residue" evidence="2">
    <location>
        <position position="274"/>
    </location>
</feature>
<evidence type="ECO:0000313" key="3">
    <source>
        <dbReference type="Proteomes" id="UP000280598"/>
    </source>
</evidence>
<organism evidence="2 3">
    <name type="scientific">Hortaea werneckii</name>
    <name type="common">Black yeast</name>
    <name type="synonym">Cladosporium werneckii</name>
    <dbReference type="NCBI Taxonomy" id="91943"/>
    <lineage>
        <taxon>Eukaryota</taxon>
        <taxon>Fungi</taxon>
        <taxon>Dikarya</taxon>
        <taxon>Ascomycota</taxon>
        <taxon>Pezizomycotina</taxon>
        <taxon>Dothideomycetes</taxon>
        <taxon>Dothideomycetidae</taxon>
        <taxon>Mycosphaerellales</taxon>
        <taxon>Teratosphaeriaceae</taxon>
        <taxon>Hortaea</taxon>
    </lineage>
</organism>
<comment type="caution">
    <text evidence="2">The sequence shown here is derived from an EMBL/GenBank/DDBJ whole genome shotgun (WGS) entry which is preliminary data.</text>
</comment>
<dbReference type="Proteomes" id="UP000280598">
    <property type="component" value="Unassembled WGS sequence"/>
</dbReference>
<proteinExistence type="predicted"/>
<reference evidence="2 3" key="1">
    <citation type="journal article" date="2018" name="BMC Genomics">
        <title>Genomic evidence for intraspecific hybridization in a clonal and extremely halotolerant yeast.</title>
        <authorList>
            <person name="Gostincar C."/>
            <person name="Stajich J.E."/>
            <person name="Zupancic J."/>
            <person name="Zalar P."/>
            <person name="Gunde-Cimerman N."/>
        </authorList>
    </citation>
    <scope>NUCLEOTIDE SEQUENCE [LARGE SCALE GENOMIC DNA]</scope>
    <source>
        <strain evidence="2 3">EXF-562</strain>
    </source>
</reference>
<dbReference type="InterPro" id="IPR029071">
    <property type="entry name" value="Ubiquitin-like_domsf"/>
</dbReference>
<evidence type="ECO:0000313" key="2">
    <source>
        <dbReference type="EMBL" id="RMZ04548.1"/>
    </source>
</evidence>
<gene>
    <name evidence="2" type="ORF">D0860_06330</name>
</gene>
<dbReference type="SUPFAM" id="SSF54236">
    <property type="entry name" value="Ubiquitin-like"/>
    <property type="match status" value="1"/>
</dbReference>
<dbReference type="Gene3D" id="3.10.20.90">
    <property type="entry name" value="Phosphatidylinositol 3-kinase Catalytic Subunit, Chain A, domain 1"/>
    <property type="match status" value="2"/>
</dbReference>
<name>A0A3M7GUE9_HORWE</name>